<organism evidence="1 2">
    <name type="scientific">Diphasiastrum complanatum</name>
    <name type="common">Issler's clubmoss</name>
    <name type="synonym">Lycopodium complanatum</name>
    <dbReference type="NCBI Taxonomy" id="34168"/>
    <lineage>
        <taxon>Eukaryota</taxon>
        <taxon>Viridiplantae</taxon>
        <taxon>Streptophyta</taxon>
        <taxon>Embryophyta</taxon>
        <taxon>Tracheophyta</taxon>
        <taxon>Lycopodiopsida</taxon>
        <taxon>Lycopodiales</taxon>
        <taxon>Lycopodiaceae</taxon>
        <taxon>Lycopodioideae</taxon>
        <taxon>Diphasiastrum</taxon>
    </lineage>
</organism>
<dbReference type="Proteomes" id="UP001162992">
    <property type="component" value="Chromosome 21"/>
</dbReference>
<protein>
    <submittedName>
        <fullName evidence="1">Uncharacterized protein</fullName>
    </submittedName>
</protein>
<accession>A0ACC2ALH4</accession>
<sequence length="814" mass="91457">MQEYRSINYYWRSYYISVSDISSFCNNYADLELFADICKFGNLGGFEKQKLLCALNKDTVDGPDILQSLTRKQLKHYLNFRTGVKKTFTSYSKCKLIDRLVKTLVVNNDASVSNVAIVSQPSIGQLSLNVPRRLRKAKHPTRLTFFSAISSGAQYKSQEIAVTCKNAACRAKLSTKHEFCKRCSCSLCHKFDDNKDPSLWIICEQDDTSGRRGCGKSCHLDCALNRGVAGVLKVGAFVKVDGGYCCQSCGKIGELLGCWKKQLLIAKEARRIDVLCHRLSLAHRLLQGTFKYKDLHVNVHVAAESLQKEIGPFGEAGTKLVRGIVSRLSNAALVQSNIDKALTNLEILHTEPKDKREHQKPELPLQNTVSIHFRQVSSSSFTVTLELSATTSAEGIILHELWHRKVNEEFGNSPTFSVRHKDLKEFFVSDLEVSTEYVVRVVTTLKKGIAVENEASCLTKGIEQRNGFFDATAKTLEPIGAPSKTVNKFFDELDCIGTTFKVRDIAKILSKHASIDECNAKSELQNGDDKDQNQSNMCNPYGPTDYDKNELETLAHVTSDAFNFKGKATKQELSESLSDHPFKSCKLSQNVLLPAQASSQLDSGKNAQNKQLLRSQSVDKFPVATDICSFVYAQESKQTQSDILQSKGSSPGMVAEEGQCLDIVKYGAEHHNHTWLNSHSVKLINYPDANREVLNLESIEKTRKRFASDDRRSSDKLDHICQQDFSSSQRFHEKKFEYCVTVIRWLEQQGQVGAHFRKRFLSWLGVRATDKQKKLIDAYIKLMIDDPESLAKQLIDTYEEIISMARQKVAPNGC</sequence>
<evidence type="ECO:0000313" key="1">
    <source>
        <dbReference type="EMBL" id="KAJ7518395.1"/>
    </source>
</evidence>
<name>A0ACC2ALH4_DIPCM</name>
<evidence type="ECO:0000313" key="2">
    <source>
        <dbReference type="Proteomes" id="UP001162992"/>
    </source>
</evidence>
<dbReference type="EMBL" id="CM055112">
    <property type="protein sequence ID" value="KAJ7518395.1"/>
    <property type="molecule type" value="Genomic_DNA"/>
</dbReference>
<gene>
    <name evidence="1" type="ORF">O6H91_21G067000</name>
</gene>
<reference evidence="2" key="1">
    <citation type="journal article" date="2024" name="Proc. Natl. Acad. Sci. U.S.A.">
        <title>Extraordinary preservation of gene collinearity over three hundred million years revealed in homosporous lycophytes.</title>
        <authorList>
            <person name="Li C."/>
            <person name="Wickell D."/>
            <person name="Kuo L.Y."/>
            <person name="Chen X."/>
            <person name="Nie B."/>
            <person name="Liao X."/>
            <person name="Peng D."/>
            <person name="Ji J."/>
            <person name="Jenkins J."/>
            <person name="Williams M."/>
            <person name="Shu S."/>
            <person name="Plott C."/>
            <person name="Barry K."/>
            <person name="Rajasekar S."/>
            <person name="Grimwood J."/>
            <person name="Han X."/>
            <person name="Sun S."/>
            <person name="Hou Z."/>
            <person name="He W."/>
            <person name="Dai G."/>
            <person name="Sun C."/>
            <person name="Schmutz J."/>
            <person name="Leebens-Mack J.H."/>
            <person name="Li F.W."/>
            <person name="Wang L."/>
        </authorList>
    </citation>
    <scope>NUCLEOTIDE SEQUENCE [LARGE SCALE GENOMIC DNA]</scope>
    <source>
        <strain evidence="2">cv. PW_Plant_1</strain>
    </source>
</reference>
<keyword evidence="2" id="KW-1185">Reference proteome</keyword>
<proteinExistence type="predicted"/>
<comment type="caution">
    <text evidence="1">The sequence shown here is derived from an EMBL/GenBank/DDBJ whole genome shotgun (WGS) entry which is preliminary data.</text>
</comment>